<dbReference type="InterPro" id="IPR011992">
    <property type="entry name" value="EF-hand-dom_pair"/>
</dbReference>
<evidence type="ECO:0000313" key="4">
    <source>
        <dbReference type="Proteomes" id="UP000695022"/>
    </source>
</evidence>
<feature type="region of interest" description="Disordered" evidence="2">
    <location>
        <begin position="118"/>
        <end position="231"/>
    </location>
</feature>
<name>A0ABM1EQD8_PRICU</name>
<organism evidence="4 5">
    <name type="scientific">Priapulus caudatus</name>
    <name type="common">Priapulid worm</name>
    <dbReference type="NCBI Taxonomy" id="37621"/>
    <lineage>
        <taxon>Eukaryota</taxon>
        <taxon>Metazoa</taxon>
        <taxon>Ecdysozoa</taxon>
        <taxon>Scalidophora</taxon>
        <taxon>Priapulida</taxon>
        <taxon>Priapulimorpha</taxon>
        <taxon>Priapulimorphida</taxon>
        <taxon>Priapulidae</taxon>
        <taxon>Priapulus</taxon>
    </lineage>
</organism>
<feature type="region of interest" description="Disordered" evidence="2">
    <location>
        <begin position="94"/>
        <end position="113"/>
    </location>
</feature>
<evidence type="ECO:0000313" key="5">
    <source>
        <dbReference type="RefSeq" id="XP_014674409.1"/>
    </source>
</evidence>
<proteinExistence type="predicted"/>
<gene>
    <name evidence="5" type="primary">LOC106814582</name>
</gene>
<dbReference type="GeneID" id="106814582"/>
<evidence type="ECO:0000256" key="3">
    <source>
        <dbReference type="SAM" id="SignalP"/>
    </source>
</evidence>
<evidence type="ECO:0000256" key="1">
    <source>
        <dbReference type="ARBA" id="ARBA00022837"/>
    </source>
</evidence>
<keyword evidence="1" id="KW-0106">Calcium</keyword>
<dbReference type="SUPFAM" id="SSF47473">
    <property type="entry name" value="EF-hand"/>
    <property type="match status" value="1"/>
</dbReference>
<dbReference type="PROSITE" id="PS00018">
    <property type="entry name" value="EF_HAND_1"/>
    <property type="match status" value="1"/>
</dbReference>
<dbReference type="Proteomes" id="UP000695022">
    <property type="component" value="Unplaced"/>
</dbReference>
<feature type="signal peptide" evidence="3">
    <location>
        <begin position="1"/>
        <end position="18"/>
    </location>
</feature>
<feature type="chain" id="PRO_5046100254" evidence="3">
    <location>
        <begin position="19"/>
        <end position="262"/>
    </location>
</feature>
<dbReference type="InterPro" id="IPR018247">
    <property type="entry name" value="EF_Hand_1_Ca_BS"/>
</dbReference>
<evidence type="ECO:0000256" key="2">
    <source>
        <dbReference type="SAM" id="MobiDB-lite"/>
    </source>
</evidence>
<dbReference type="RefSeq" id="XP_014674409.1">
    <property type="nucleotide sequence ID" value="XM_014818923.1"/>
</dbReference>
<sequence length="262" mass="28662">MFWLCATVATLAVVATDAVRETKTSFVPIKLPTDFASYDVDTNGYVEIQELANVSDTTVEESSKPFEAADVNIDGLISENEFYSAPWDLSGGQMRLRSRQSSPEVASEQKDTRTKLRTVNGEPGIGDNENGIGDHESGMTDDKFAMDKSKSRMDDDENGIRDGKSGMVDDKFGMDEGKSRMDDSENGIRGGKSGMSDNQFEVDEGKSGMDKEDKNENGIDESGVIDAKSKTDEDKLGMVDYKSETITEKYGKDNGKSAMIKD</sequence>
<keyword evidence="3" id="KW-0732">Signal</keyword>
<reference evidence="5" key="1">
    <citation type="submission" date="2025-08" db="UniProtKB">
        <authorList>
            <consortium name="RefSeq"/>
        </authorList>
    </citation>
    <scope>IDENTIFICATION</scope>
</reference>
<keyword evidence="4" id="KW-1185">Reference proteome</keyword>
<feature type="compositionally biased region" description="Basic and acidic residues" evidence="2">
    <location>
        <begin position="132"/>
        <end position="183"/>
    </location>
</feature>
<dbReference type="Gene3D" id="1.10.238.10">
    <property type="entry name" value="EF-hand"/>
    <property type="match status" value="1"/>
</dbReference>
<accession>A0ABM1EQD8</accession>
<protein>
    <submittedName>
        <fullName evidence="5">Uncharacterized protein LOC106814582</fullName>
    </submittedName>
</protein>
<feature type="compositionally biased region" description="Basic and acidic residues" evidence="2">
    <location>
        <begin position="203"/>
        <end position="217"/>
    </location>
</feature>